<accession>A0A9D2F2X3</accession>
<feature type="domain" description="HTH rpiR-type" evidence="1">
    <location>
        <begin position="10"/>
        <end position="86"/>
    </location>
</feature>
<dbReference type="EMBL" id="DXBO01000075">
    <property type="protein sequence ID" value="HIZ48077.1"/>
    <property type="molecule type" value="Genomic_DNA"/>
</dbReference>
<proteinExistence type="predicted"/>
<dbReference type="SUPFAM" id="SSF53697">
    <property type="entry name" value="SIS domain"/>
    <property type="match status" value="1"/>
</dbReference>
<protein>
    <submittedName>
        <fullName evidence="2">MurR/RpiR family transcriptional regulator</fullName>
    </submittedName>
</protein>
<dbReference type="GO" id="GO:1901135">
    <property type="term" value="P:carbohydrate derivative metabolic process"/>
    <property type="evidence" value="ECO:0007669"/>
    <property type="project" value="InterPro"/>
</dbReference>
<dbReference type="GO" id="GO:0003700">
    <property type="term" value="F:DNA-binding transcription factor activity"/>
    <property type="evidence" value="ECO:0007669"/>
    <property type="project" value="InterPro"/>
</dbReference>
<evidence type="ECO:0000259" key="1">
    <source>
        <dbReference type="PROSITE" id="PS51071"/>
    </source>
</evidence>
<dbReference type="PANTHER" id="PTHR30514">
    <property type="entry name" value="GLUCOKINASE"/>
    <property type="match status" value="1"/>
</dbReference>
<dbReference type="Gene3D" id="3.40.50.10490">
    <property type="entry name" value="Glucose-6-phosphate isomerase like protein, domain 1"/>
    <property type="match status" value="1"/>
</dbReference>
<dbReference type="InterPro" id="IPR036388">
    <property type="entry name" value="WH-like_DNA-bd_sf"/>
</dbReference>
<gene>
    <name evidence="2" type="ORF">H9810_05100</name>
</gene>
<dbReference type="Proteomes" id="UP000824031">
    <property type="component" value="Unassembled WGS sequence"/>
</dbReference>
<reference evidence="2" key="2">
    <citation type="submission" date="2021-04" db="EMBL/GenBank/DDBJ databases">
        <authorList>
            <person name="Gilroy R."/>
        </authorList>
    </citation>
    <scope>NUCLEOTIDE SEQUENCE</scope>
    <source>
        <strain evidence="2">3436</strain>
    </source>
</reference>
<sequence length="270" mass="30861">MNDAIMMGSVAEELMDFVSTTPARDSNYSIACEMLRHYPKLKGMSLGEMAELCFVSKASISRFCRFMGFDSFKEFSEYLQMEYSIGYDYSRPFYTSLLRDPEKTLTDHCDAIVQNLQATVNAENYAKLPQIATQMYHSHRLAYFSHHFLWDVGRQFQSKMMRMNRYVERYLDYGPQLTCARSLQKGDMAIVCSIGGSYPLRHANIWNALTASGCTLVVITQNYANSCWNSADFLLSCGSSNQNDVGKYAALLAVEMLALTYLRQYGKEFF</sequence>
<organism evidence="2 3">
    <name type="scientific">Candidatus Gemmiger excrementavium</name>
    <dbReference type="NCBI Taxonomy" id="2838608"/>
    <lineage>
        <taxon>Bacteria</taxon>
        <taxon>Bacillati</taxon>
        <taxon>Bacillota</taxon>
        <taxon>Clostridia</taxon>
        <taxon>Eubacteriales</taxon>
        <taxon>Gemmiger</taxon>
    </lineage>
</organism>
<evidence type="ECO:0000313" key="3">
    <source>
        <dbReference type="Proteomes" id="UP000824031"/>
    </source>
</evidence>
<dbReference type="CDD" id="cd00093">
    <property type="entry name" value="HTH_XRE"/>
    <property type="match status" value="1"/>
</dbReference>
<dbReference type="GO" id="GO:0097367">
    <property type="term" value="F:carbohydrate derivative binding"/>
    <property type="evidence" value="ECO:0007669"/>
    <property type="project" value="InterPro"/>
</dbReference>
<dbReference type="PANTHER" id="PTHR30514:SF1">
    <property type="entry name" value="HTH-TYPE TRANSCRIPTIONAL REGULATOR HEXR-RELATED"/>
    <property type="match status" value="1"/>
</dbReference>
<reference evidence="2" key="1">
    <citation type="journal article" date="2021" name="PeerJ">
        <title>Extensive microbial diversity within the chicken gut microbiome revealed by metagenomics and culture.</title>
        <authorList>
            <person name="Gilroy R."/>
            <person name="Ravi A."/>
            <person name="Getino M."/>
            <person name="Pursley I."/>
            <person name="Horton D.L."/>
            <person name="Alikhan N.F."/>
            <person name="Baker D."/>
            <person name="Gharbi K."/>
            <person name="Hall N."/>
            <person name="Watson M."/>
            <person name="Adriaenssens E.M."/>
            <person name="Foster-Nyarko E."/>
            <person name="Jarju S."/>
            <person name="Secka A."/>
            <person name="Antonio M."/>
            <person name="Oren A."/>
            <person name="Chaudhuri R.R."/>
            <person name="La Ragione R."/>
            <person name="Hildebrand F."/>
            <person name="Pallen M.J."/>
        </authorList>
    </citation>
    <scope>NUCLEOTIDE SEQUENCE</scope>
    <source>
        <strain evidence="2">3436</strain>
    </source>
</reference>
<dbReference type="GO" id="GO:0003677">
    <property type="term" value="F:DNA binding"/>
    <property type="evidence" value="ECO:0007669"/>
    <property type="project" value="InterPro"/>
</dbReference>
<dbReference type="InterPro" id="IPR046348">
    <property type="entry name" value="SIS_dom_sf"/>
</dbReference>
<name>A0A9D2F2X3_9FIRM</name>
<dbReference type="Gene3D" id="1.10.10.10">
    <property type="entry name" value="Winged helix-like DNA-binding domain superfamily/Winged helix DNA-binding domain"/>
    <property type="match status" value="1"/>
</dbReference>
<dbReference type="Pfam" id="PF01418">
    <property type="entry name" value="HTH_6"/>
    <property type="match status" value="1"/>
</dbReference>
<evidence type="ECO:0000313" key="2">
    <source>
        <dbReference type="EMBL" id="HIZ48077.1"/>
    </source>
</evidence>
<dbReference type="SUPFAM" id="SSF46689">
    <property type="entry name" value="Homeodomain-like"/>
    <property type="match status" value="1"/>
</dbReference>
<dbReference type="InterPro" id="IPR000281">
    <property type="entry name" value="HTH_RpiR"/>
</dbReference>
<dbReference type="InterPro" id="IPR009057">
    <property type="entry name" value="Homeodomain-like_sf"/>
</dbReference>
<dbReference type="AlphaFoldDB" id="A0A9D2F2X3"/>
<dbReference type="InterPro" id="IPR047640">
    <property type="entry name" value="RpiR-like"/>
</dbReference>
<comment type="caution">
    <text evidence="2">The sequence shown here is derived from an EMBL/GenBank/DDBJ whole genome shotgun (WGS) entry which is preliminary data.</text>
</comment>
<dbReference type="PROSITE" id="PS51071">
    <property type="entry name" value="HTH_RPIR"/>
    <property type="match status" value="1"/>
</dbReference>
<dbReference type="InterPro" id="IPR001387">
    <property type="entry name" value="Cro/C1-type_HTH"/>
</dbReference>